<dbReference type="Proteomes" id="UP000593571">
    <property type="component" value="Unassembled WGS sequence"/>
</dbReference>
<gene>
    <name evidence="2" type="ORF">HJG63_009651</name>
</gene>
<sequence>MITGGAAWGLRSEPWGHSPSEASGPRQDKGKFPLQGPSRKSSLAPLGSVSEPDLLPGQQETVGRFRVWPRGAAPEEEFSDQGLKVSWDDLGAAMGSKPRSPCCGKHGTGRPGGQRKPQPDPGPWGCPACGGNRVLVPSVSHIWAALATQPGRKCPSRLVPFLASECTWEHSLRGLSEAICGGHLRSGGRGGFGPRIGDPRSSRDSRRGRRATRRRPLEASAPEAAGEVEKEQAGPVLPPVSLGDFQQLGAPRGSLYNEEN</sequence>
<feature type="region of interest" description="Disordered" evidence="1">
    <location>
        <begin position="1"/>
        <end position="124"/>
    </location>
</feature>
<dbReference type="AlphaFoldDB" id="A0A7J8BTJ5"/>
<keyword evidence="3" id="KW-1185">Reference proteome</keyword>
<organism evidence="2 3">
    <name type="scientific">Rousettus aegyptiacus</name>
    <name type="common">Egyptian fruit bat</name>
    <name type="synonym">Pteropus aegyptiacus</name>
    <dbReference type="NCBI Taxonomy" id="9407"/>
    <lineage>
        <taxon>Eukaryota</taxon>
        <taxon>Metazoa</taxon>
        <taxon>Chordata</taxon>
        <taxon>Craniata</taxon>
        <taxon>Vertebrata</taxon>
        <taxon>Euteleostomi</taxon>
        <taxon>Mammalia</taxon>
        <taxon>Eutheria</taxon>
        <taxon>Laurasiatheria</taxon>
        <taxon>Chiroptera</taxon>
        <taxon>Yinpterochiroptera</taxon>
        <taxon>Pteropodoidea</taxon>
        <taxon>Pteropodidae</taxon>
        <taxon>Rousettinae</taxon>
        <taxon>Rousettus</taxon>
    </lineage>
</organism>
<comment type="caution">
    <text evidence="2">The sequence shown here is derived from an EMBL/GenBank/DDBJ whole genome shotgun (WGS) entry which is preliminary data.</text>
</comment>
<feature type="region of interest" description="Disordered" evidence="1">
    <location>
        <begin position="186"/>
        <end position="260"/>
    </location>
</feature>
<proteinExistence type="predicted"/>
<accession>A0A7J8BTJ5</accession>
<reference evidence="2 3" key="1">
    <citation type="journal article" date="2020" name="Nature">
        <title>Six reference-quality genomes reveal evolution of bat adaptations.</title>
        <authorList>
            <person name="Jebb D."/>
            <person name="Huang Z."/>
            <person name="Pippel M."/>
            <person name="Hughes G.M."/>
            <person name="Lavrichenko K."/>
            <person name="Devanna P."/>
            <person name="Winkler S."/>
            <person name="Jermiin L.S."/>
            <person name="Skirmuntt E.C."/>
            <person name="Katzourakis A."/>
            <person name="Burkitt-Gray L."/>
            <person name="Ray D.A."/>
            <person name="Sullivan K.A.M."/>
            <person name="Roscito J.G."/>
            <person name="Kirilenko B.M."/>
            <person name="Davalos L.M."/>
            <person name="Corthals A.P."/>
            <person name="Power M.L."/>
            <person name="Jones G."/>
            <person name="Ransome R.D."/>
            <person name="Dechmann D.K.N."/>
            <person name="Locatelli A.G."/>
            <person name="Puechmaille S.J."/>
            <person name="Fedrigo O."/>
            <person name="Jarvis E.D."/>
            <person name="Hiller M."/>
            <person name="Vernes S.C."/>
            <person name="Myers E.W."/>
            <person name="Teeling E.C."/>
        </authorList>
    </citation>
    <scope>NUCLEOTIDE SEQUENCE [LARGE SCALE GENOMIC DNA]</scope>
    <source>
        <strain evidence="2">MRouAeg1</strain>
        <tissue evidence="2">Muscle</tissue>
    </source>
</reference>
<evidence type="ECO:0000256" key="1">
    <source>
        <dbReference type="SAM" id="MobiDB-lite"/>
    </source>
</evidence>
<protein>
    <submittedName>
        <fullName evidence="2">Uncharacterized protein</fullName>
    </submittedName>
</protein>
<evidence type="ECO:0000313" key="2">
    <source>
        <dbReference type="EMBL" id="KAF6401600.1"/>
    </source>
</evidence>
<dbReference type="EMBL" id="JACASE010000016">
    <property type="protein sequence ID" value="KAF6401600.1"/>
    <property type="molecule type" value="Genomic_DNA"/>
</dbReference>
<name>A0A7J8BTJ5_ROUAE</name>
<evidence type="ECO:0000313" key="3">
    <source>
        <dbReference type="Proteomes" id="UP000593571"/>
    </source>
</evidence>